<sequence>MDALNIVMLPPEILEEILLLLDMEDLIQWKQVSRLFLQLIKSSIRLNYKIELGLAGMADNPLSPFSYAEKLRKLRSLRDMRRNPTLVSGRSISRDAAYTVSHGLFVQSDGLHLKVLQLPSRILGTEEREWTFTVPDLNGLNVGTLCIDPSQNLLVLLALLIPVQGQFGSQPGSLHFLTLDSGVPHPDAAQSLPPIMTTFGGQLVIEESLLICHTRTDVVEIEVWDWKTGEVVWRLPPSEGVFCGFEVLDTQHILVMDDHNLSVYPLHAENPGSDGQSSQSPYDALCTLPLPQSNDSYTIKPFLYPSYRNDAICVSIPLDGTTAQPSGDNRLVFIARRQILSWMQATQSRPARSTSINDWMLQCTRIDLRTSTIVGTGVQGTHAILAYHEMDYDEDEDEEVGHTNLHVDFVNLHPALRGVRQATLEGSNTIARVTTLSRNRFDEEAAILVVPDHAILEEYWGEDGRGGTGHWQIRYIT</sequence>
<dbReference type="AlphaFoldDB" id="A0A8H7TZT5"/>
<gene>
    <name evidence="2" type="ORF">IEO21_07986</name>
</gene>
<dbReference type="InterPro" id="IPR001810">
    <property type="entry name" value="F-box_dom"/>
</dbReference>
<feature type="domain" description="F-box" evidence="1">
    <location>
        <begin position="3"/>
        <end position="51"/>
    </location>
</feature>
<evidence type="ECO:0000313" key="3">
    <source>
        <dbReference type="Proteomes" id="UP000639403"/>
    </source>
</evidence>
<evidence type="ECO:0000313" key="2">
    <source>
        <dbReference type="EMBL" id="KAF9807951.1"/>
    </source>
</evidence>
<reference evidence="2" key="2">
    <citation type="journal article" name="Front. Microbiol.">
        <title>Degradative Capacity of Two Strains of Rhodonia placenta: From Phenotype to Genotype.</title>
        <authorList>
            <person name="Kolle M."/>
            <person name="Horta M.A.C."/>
            <person name="Nowrousian M."/>
            <person name="Ohm R.A."/>
            <person name="Benz J.P."/>
            <person name="Pilgard A."/>
        </authorList>
    </citation>
    <scope>NUCLEOTIDE SEQUENCE</scope>
    <source>
        <strain evidence="2">FPRL280</strain>
    </source>
</reference>
<dbReference type="Pfam" id="PF00646">
    <property type="entry name" value="F-box"/>
    <property type="match status" value="1"/>
</dbReference>
<dbReference type="Gene3D" id="1.20.1280.50">
    <property type="match status" value="1"/>
</dbReference>
<comment type="caution">
    <text evidence="2">The sequence shown here is derived from an EMBL/GenBank/DDBJ whole genome shotgun (WGS) entry which is preliminary data.</text>
</comment>
<dbReference type="Proteomes" id="UP000639403">
    <property type="component" value="Unassembled WGS sequence"/>
</dbReference>
<dbReference type="SMART" id="SM00256">
    <property type="entry name" value="FBOX"/>
    <property type="match status" value="1"/>
</dbReference>
<organism evidence="2 3">
    <name type="scientific">Rhodonia placenta</name>
    <dbReference type="NCBI Taxonomy" id="104341"/>
    <lineage>
        <taxon>Eukaryota</taxon>
        <taxon>Fungi</taxon>
        <taxon>Dikarya</taxon>
        <taxon>Basidiomycota</taxon>
        <taxon>Agaricomycotina</taxon>
        <taxon>Agaricomycetes</taxon>
        <taxon>Polyporales</taxon>
        <taxon>Adustoporiaceae</taxon>
        <taxon>Rhodonia</taxon>
    </lineage>
</organism>
<accession>A0A8H7TZT5</accession>
<reference evidence="2" key="1">
    <citation type="submission" date="2020-11" db="EMBL/GenBank/DDBJ databases">
        <authorList>
            <person name="Koelle M."/>
            <person name="Horta M.A.C."/>
            <person name="Nowrousian M."/>
            <person name="Ohm R.A."/>
            <person name="Benz P."/>
            <person name="Pilgard A."/>
        </authorList>
    </citation>
    <scope>NUCLEOTIDE SEQUENCE</scope>
    <source>
        <strain evidence="2">FPRL280</strain>
    </source>
</reference>
<evidence type="ECO:0000259" key="1">
    <source>
        <dbReference type="PROSITE" id="PS50181"/>
    </source>
</evidence>
<dbReference type="SUPFAM" id="SSF81383">
    <property type="entry name" value="F-box domain"/>
    <property type="match status" value="1"/>
</dbReference>
<proteinExistence type="predicted"/>
<name>A0A8H7TZT5_9APHY</name>
<dbReference type="PROSITE" id="PS50181">
    <property type="entry name" value="FBOX"/>
    <property type="match status" value="1"/>
</dbReference>
<dbReference type="InterPro" id="IPR036047">
    <property type="entry name" value="F-box-like_dom_sf"/>
</dbReference>
<protein>
    <recommendedName>
        <fullName evidence="1">F-box domain-containing protein</fullName>
    </recommendedName>
</protein>
<dbReference type="EMBL" id="JADOXO010000253">
    <property type="protein sequence ID" value="KAF9807951.1"/>
    <property type="molecule type" value="Genomic_DNA"/>
</dbReference>